<dbReference type="Gene3D" id="3.30.40.10">
    <property type="entry name" value="Zinc/RING finger domain, C3HC4 (zinc finger)"/>
    <property type="match status" value="1"/>
</dbReference>
<protein>
    <submittedName>
        <fullName evidence="1">Uncharacterized protein</fullName>
    </submittedName>
</protein>
<reference evidence="1" key="1">
    <citation type="journal article" date="2020" name="Cell">
        <title>Large-Scale Comparative Analyses of Tick Genomes Elucidate Their Genetic Diversity and Vector Capacities.</title>
        <authorList>
            <consortium name="Tick Genome and Microbiome Consortium (TIGMIC)"/>
            <person name="Jia N."/>
            <person name="Wang J."/>
            <person name="Shi W."/>
            <person name="Du L."/>
            <person name="Sun Y."/>
            <person name="Zhan W."/>
            <person name="Jiang J.F."/>
            <person name="Wang Q."/>
            <person name="Zhang B."/>
            <person name="Ji P."/>
            <person name="Bell-Sakyi L."/>
            <person name="Cui X.M."/>
            <person name="Yuan T.T."/>
            <person name="Jiang B.G."/>
            <person name="Yang W.F."/>
            <person name="Lam T.T."/>
            <person name="Chang Q.C."/>
            <person name="Ding S.J."/>
            <person name="Wang X.J."/>
            <person name="Zhu J.G."/>
            <person name="Ruan X.D."/>
            <person name="Zhao L."/>
            <person name="Wei J.T."/>
            <person name="Ye R.Z."/>
            <person name="Que T.C."/>
            <person name="Du C.H."/>
            <person name="Zhou Y.H."/>
            <person name="Cheng J.X."/>
            <person name="Dai P.F."/>
            <person name="Guo W.B."/>
            <person name="Han X.H."/>
            <person name="Huang E.J."/>
            <person name="Li L.F."/>
            <person name="Wei W."/>
            <person name="Gao Y.C."/>
            <person name="Liu J.Z."/>
            <person name="Shao H.Z."/>
            <person name="Wang X."/>
            <person name="Wang C.C."/>
            <person name="Yang T.C."/>
            <person name="Huo Q.B."/>
            <person name="Li W."/>
            <person name="Chen H.Y."/>
            <person name="Chen S.E."/>
            <person name="Zhou L.G."/>
            <person name="Ni X.B."/>
            <person name="Tian J.H."/>
            <person name="Sheng Y."/>
            <person name="Liu T."/>
            <person name="Pan Y.S."/>
            <person name="Xia L.Y."/>
            <person name="Li J."/>
            <person name="Zhao F."/>
            <person name="Cao W.C."/>
        </authorList>
    </citation>
    <scope>NUCLEOTIDE SEQUENCE</scope>
    <source>
        <strain evidence="1">Rsan-2018</strain>
    </source>
</reference>
<evidence type="ECO:0000313" key="1">
    <source>
        <dbReference type="EMBL" id="KAH7955390.1"/>
    </source>
</evidence>
<gene>
    <name evidence="1" type="ORF">HPB52_000812</name>
</gene>
<dbReference type="InterPro" id="IPR013083">
    <property type="entry name" value="Znf_RING/FYVE/PHD"/>
</dbReference>
<reference evidence="1" key="2">
    <citation type="submission" date="2021-09" db="EMBL/GenBank/DDBJ databases">
        <authorList>
            <person name="Jia N."/>
            <person name="Wang J."/>
            <person name="Shi W."/>
            <person name="Du L."/>
            <person name="Sun Y."/>
            <person name="Zhan W."/>
            <person name="Jiang J."/>
            <person name="Wang Q."/>
            <person name="Zhang B."/>
            <person name="Ji P."/>
            <person name="Sakyi L.B."/>
            <person name="Cui X."/>
            <person name="Yuan T."/>
            <person name="Jiang B."/>
            <person name="Yang W."/>
            <person name="Lam T.T.-Y."/>
            <person name="Chang Q."/>
            <person name="Ding S."/>
            <person name="Wang X."/>
            <person name="Zhu J."/>
            <person name="Ruan X."/>
            <person name="Zhao L."/>
            <person name="Wei J."/>
            <person name="Que T."/>
            <person name="Du C."/>
            <person name="Cheng J."/>
            <person name="Dai P."/>
            <person name="Han X."/>
            <person name="Huang E."/>
            <person name="Gao Y."/>
            <person name="Liu J."/>
            <person name="Shao H."/>
            <person name="Ye R."/>
            <person name="Li L."/>
            <person name="Wei W."/>
            <person name="Wang X."/>
            <person name="Wang C."/>
            <person name="Huo Q."/>
            <person name="Li W."/>
            <person name="Guo W."/>
            <person name="Chen H."/>
            <person name="Chen S."/>
            <person name="Zhou L."/>
            <person name="Zhou L."/>
            <person name="Ni X."/>
            <person name="Tian J."/>
            <person name="Zhou Y."/>
            <person name="Sheng Y."/>
            <person name="Liu T."/>
            <person name="Pan Y."/>
            <person name="Xia L."/>
            <person name="Li J."/>
            <person name="Zhao F."/>
            <person name="Cao W."/>
        </authorList>
    </citation>
    <scope>NUCLEOTIDE SEQUENCE</scope>
    <source>
        <strain evidence="1">Rsan-2018</strain>
        <tissue evidence="1">Larvae</tissue>
    </source>
</reference>
<proteinExistence type="predicted"/>
<dbReference type="AlphaFoldDB" id="A0A9D4PT67"/>
<dbReference type="Proteomes" id="UP000821837">
    <property type="component" value="Unassembled WGS sequence"/>
</dbReference>
<organism evidence="1 2">
    <name type="scientific">Rhipicephalus sanguineus</name>
    <name type="common">Brown dog tick</name>
    <name type="synonym">Ixodes sanguineus</name>
    <dbReference type="NCBI Taxonomy" id="34632"/>
    <lineage>
        <taxon>Eukaryota</taxon>
        <taxon>Metazoa</taxon>
        <taxon>Ecdysozoa</taxon>
        <taxon>Arthropoda</taxon>
        <taxon>Chelicerata</taxon>
        <taxon>Arachnida</taxon>
        <taxon>Acari</taxon>
        <taxon>Parasitiformes</taxon>
        <taxon>Ixodida</taxon>
        <taxon>Ixodoidea</taxon>
        <taxon>Ixodidae</taxon>
        <taxon>Rhipicephalinae</taxon>
        <taxon>Rhipicephalus</taxon>
        <taxon>Rhipicephalus</taxon>
    </lineage>
</organism>
<accession>A0A9D4PT67</accession>
<keyword evidence="2" id="KW-1185">Reference proteome</keyword>
<dbReference type="SUPFAM" id="SSF57850">
    <property type="entry name" value="RING/U-box"/>
    <property type="match status" value="1"/>
</dbReference>
<sequence length="196" mass="22140">MCDRASYWQAWPHDPSLTGPERETPADVHAASQHASTYRISFQSPLRGRCVEFAQPHFDIRVCSDCGALPHKVVELPCRHILCLTCRGKHLIETIGPTGGDDTSGEQSIPKILCPEDWTLRSASELRPMVLRVGRVRRQVAYCLNSGLGCSFTAELRHVKRQYPTCRYEEFACPRCSVSYIPEADMLIHAFHCGRR</sequence>
<evidence type="ECO:0000313" key="2">
    <source>
        <dbReference type="Proteomes" id="UP000821837"/>
    </source>
</evidence>
<name>A0A9D4PT67_RHISA</name>
<dbReference type="EMBL" id="JABSTV010001250">
    <property type="protein sequence ID" value="KAH7955390.1"/>
    <property type="molecule type" value="Genomic_DNA"/>
</dbReference>
<comment type="caution">
    <text evidence="1">The sequence shown here is derived from an EMBL/GenBank/DDBJ whole genome shotgun (WGS) entry which is preliminary data.</text>
</comment>